<dbReference type="AlphaFoldDB" id="A0A8S1HIL2"/>
<keyword evidence="3" id="KW-1185">Reference proteome</keyword>
<organism evidence="2 3">
    <name type="scientific">Caenorhabditis auriculariae</name>
    <dbReference type="NCBI Taxonomy" id="2777116"/>
    <lineage>
        <taxon>Eukaryota</taxon>
        <taxon>Metazoa</taxon>
        <taxon>Ecdysozoa</taxon>
        <taxon>Nematoda</taxon>
        <taxon>Chromadorea</taxon>
        <taxon>Rhabditida</taxon>
        <taxon>Rhabditina</taxon>
        <taxon>Rhabditomorpha</taxon>
        <taxon>Rhabditoidea</taxon>
        <taxon>Rhabditidae</taxon>
        <taxon>Peloderinae</taxon>
        <taxon>Caenorhabditis</taxon>
    </lineage>
</organism>
<comment type="caution">
    <text evidence="2">The sequence shown here is derived from an EMBL/GenBank/DDBJ whole genome shotgun (WGS) entry which is preliminary data.</text>
</comment>
<dbReference type="EMBL" id="CAJGYM010000043">
    <property type="protein sequence ID" value="CAD6194258.1"/>
    <property type="molecule type" value="Genomic_DNA"/>
</dbReference>
<feature type="compositionally biased region" description="Polar residues" evidence="1">
    <location>
        <begin position="56"/>
        <end position="65"/>
    </location>
</feature>
<gene>
    <name evidence="2" type="ORF">CAUJ_LOCUS10177</name>
</gene>
<name>A0A8S1HIL2_9PELO</name>
<accession>A0A8S1HIL2</accession>
<evidence type="ECO:0000256" key="1">
    <source>
        <dbReference type="SAM" id="MobiDB-lite"/>
    </source>
</evidence>
<evidence type="ECO:0000313" key="2">
    <source>
        <dbReference type="EMBL" id="CAD6194258.1"/>
    </source>
</evidence>
<feature type="region of interest" description="Disordered" evidence="1">
    <location>
        <begin position="1"/>
        <end position="65"/>
    </location>
</feature>
<sequence>MEERTRSVADGLPSRNIQPLMTIDQERRPAHTSEGLHGDTSHAIQGTAKEADLLPTSGQQSESRNNGLFKRCLLPSRPYIRSNVHSFKDGMILIIEDRNTTSSFTMRMLAELIASKIGCATNNVLMFDLGIVCSEISSLWTYTLTRATE</sequence>
<protein>
    <submittedName>
        <fullName evidence="2">Uncharacterized protein</fullName>
    </submittedName>
</protein>
<feature type="compositionally biased region" description="Basic and acidic residues" evidence="1">
    <location>
        <begin position="24"/>
        <end position="40"/>
    </location>
</feature>
<reference evidence="2" key="1">
    <citation type="submission" date="2020-10" db="EMBL/GenBank/DDBJ databases">
        <authorList>
            <person name="Kikuchi T."/>
        </authorList>
    </citation>
    <scope>NUCLEOTIDE SEQUENCE</scope>
    <source>
        <strain evidence="2">NKZ352</strain>
    </source>
</reference>
<evidence type="ECO:0000313" key="3">
    <source>
        <dbReference type="Proteomes" id="UP000835052"/>
    </source>
</evidence>
<proteinExistence type="predicted"/>
<dbReference type="Proteomes" id="UP000835052">
    <property type="component" value="Unassembled WGS sequence"/>
</dbReference>